<dbReference type="InterPro" id="IPR041921">
    <property type="entry name" value="NuoE_N"/>
</dbReference>
<evidence type="ECO:0000256" key="8">
    <source>
        <dbReference type="SAM" id="MobiDB-lite"/>
    </source>
</evidence>
<organism evidence="9 10">
    <name type="scientific">Devosia soli</name>
    <dbReference type="NCBI Taxonomy" id="361041"/>
    <lineage>
        <taxon>Bacteria</taxon>
        <taxon>Pseudomonadati</taxon>
        <taxon>Pseudomonadota</taxon>
        <taxon>Alphaproteobacteria</taxon>
        <taxon>Hyphomicrobiales</taxon>
        <taxon>Devosiaceae</taxon>
        <taxon>Devosia</taxon>
    </lineage>
</organism>
<proteinExistence type="inferred from homology"/>
<evidence type="ECO:0000256" key="1">
    <source>
        <dbReference type="ARBA" id="ARBA00010643"/>
    </source>
</evidence>
<dbReference type="PANTHER" id="PTHR10371:SF3">
    <property type="entry name" value="NADH DEHYDROGENASE [UBIQUINONE] FLAVOPROTEIN 2, MITOCHONDRIAL"/>
    <property type="match status" value="1"/>
</dbReference>
<dbReference type="CDD" id="cd03064">
    <property type="entry name" value="TRX_Fd_NuoE"/>
    <property type="match status" value="1"/>
</dbReference>
<dbReference type="Gene3D" id="1.10.10.1590">
    <property type="entry name" value="NADH-quinone oxidoreductase subunit E"/>
    <property type="match status" value="1"/>
</dbReference>
<keyword evidence="10" id="KW-1185">Reference proteome</keyword>
<reference evidence="9 10" key="1">
    <citation type="submission" date="2015-03" db="EMBL/GenBank/DDBJ databases">
        <authorList>
            <person name="Hassan Y.I."/>
            <person name="Lepp D."/>
            <person name="Zhou T."/>
        </authorList>
    </citation>
    <scope>NUCLEOTIDE SEQUENCE [LARGE SCALE GENOMIC DNA]</scope>
    <source>
        <strain evidence="9 10">GH2-10</strain>
    </source>
</reference>
<gene>
    <name evidence="9" type="ORF">VW35_13015</name>
</gene>
<dbReference type="NCBIfam" id="TIGR01958">
    <property type="entry name" value="nuoE_fam"/>
    <property type="match status" value="1"/>
</dbReference>
<dbReference type="RefSeq" id="WP_046143484.1">
    <property type="nucleotide sequence ID" value="NZ_LAJG01000023.1"/>
</dbReference>
<evidence type="ECO:0000256" key="3">
    <source>
        <dbReference type="ARBA" id="ARBA00022723"/>
    </source>
</evidence>
<dbReference type="GO" id="GO:0046872">
    <property type="term" value="F:metal ion binding"/>
    <property type="evidence" value="ECO:0007669"/>
    <property type="project" value="UniProtKB-KW"/>
</dbReference>
<dbReference type="OrthoDB" id="9807941at2"/>
<dbReference type="GO" id="GO:0051537">
    <property type="term" value="F:2 iron, 2 sulfur cluster binding"/>
    <property type="evidence" value="ECO:0007669"/>
    <property type="project" value="UniProtKB-KW"/>
</dbReference>
<evidence type="ECO:0000313" key="10">
    <source>
        <dbReference type="Proteomes" id="UP000033514"/>
    </source>
</evidence>
<sequence length="440" mass="46598">MSVRRLADESVQPASFAFTDANQAWAEKRIALYPAGRQQSAVIPLLMRAQDQDGWVSRATIEKVAEMLGMPYIRVLEVATFYTQFQLQPVGSRAHVQVCGTTPCMLRGAGELIEVCKSKIHHEPHHLNGDGTLSWEEVECAGACVNAPMVTIYHDTYEDLTAGRLEEIIDAFHAGRGDTIRPGTQIERLNAAAEGGQTTLLETPTAKRERFVPPAPPEGAAPPDAPASAAPAAKSPEPTTASRPKDVSEESAPALKGTPQEAKVSRAKAEGERKAASAAAKADGEPNKEMRPNATGAESDASKIDGGKAPGKATASAAPAGATATDVPKEEPAKVAAPAEGLSPTAETGGPVPIFQRPEGPADDLKLISGVGPVMEGKLNSVGIIKWSQVAAMTPEEIERLESSLNFRGRVARDNWLAQAEVLARGGIEEYRKVFGKDPR</sequence>
<feature type="compositionally biased region" description="Low complexity" evidence="8">
    <location>
        <begin position="226"/>
        <end position="241"/>
    </location>
</feature>
<comment type="similarity">
    <text evidence="1">Belongs to the complex I 24 kDa subunit family.</text>
</comment>
<dbReference type="Gene3D" id="3.40.30.10">
    <property type="entry name" value="Glutaredoxin"/>
    <property type="match status" value="1"/>
</dbReference>
<evidence type="ECO:0000256" key="7">
    <source>
        <dbReference type="ARBA" id="ARBA00047712"/>
    </source>
</evidence>
<name>A0A0F5L6M4_9HYPH</name>
<feature type="compositionally biased region" description="Basic and acidic residues" evidence="8">
    <location>
        <begin position="282"/>
        <end position="291"/>
    </location>
</feature>
<dbReference type="InterPro" id="IPR036249">
    <property type="entry name" value="Thioredoxin-like_sf"/>
</dbReference>
<dbReference type="Pfam" id="PF01257">
    <property type="entry name" value="2Fe-2S_thioredx"/>
    <property type="match status" value="1"/>
</dbReference>
<keyword evidence="3" id="KW-0479">Metal-binding</keyword>
<comment type="cofactor">
    <cofactor evidence="6">
        <name>[2Fe-2S] cluster</name>
        <dbReference type="ChEBI" id="CHEBI:190135"/>
    </cofactor>
</comment>
<evidence type="ECO:0000256" key="4">
    <source>
        <dbReference type="ARBA" id="ARBA00023004"/>
    </source>
</evidence>
<evidence type="ECO:0000256" key="6">
    <source>
        <dbReference type="ARBA" id="ARBA00034078"/>
    </source>
</evidence>
<feature type="compositionally biased region" description="Basic and acidic residues" evidence="8">
    <location>
        <begin position="263"/>
        <end position="275"/>
    </location>
</feature>
<protein>
    <recommendedName>
        <fullName evidence="11">NADH dehydrogenase</fullName>
    </recommendedName>
</protein>
<dbReference type="PANTHER" id="PTHR10371">
    <property type="entry name" value="NADH DEHYDROGENASE UBIQUINONE FLAVOPROTEIN 2, MITOCHONDRIAL"/>
    <property type="match status" value="1"/>
</dbReference>
<dbReference type="STRING" id="361041.VW35_13015"/>
<dbReference type="GO" id="GO:0003954">
    <property type="term" value="F:NADH dehydrogenase activity"/>
    <property type="evidence" value="ECO:0007669"/>
    <property type="project" value="TreeGrafter"/>
</dbReference>
<feature type="compositionally biased region" description="Low complexity" evidence="8">
    <location>
        <begin position="310"/>
        <end position="325"/>
    </location>
</feature>
<feature type="compositionally biased region" description="Pro residues" evidence="8">
    <location>
        <begin position="213"/>
        <end position="225"/>
    </location>
</feature>
<comment type="caution">
    <text evidence="9">The sequence shown here is derived from an EMBL/GenBank/DDBJ whole genome shotgun (WGS) entry which is preliminary data.</text>
</comment>
<dbReference type="NCBIfam" id="NF005724">
    <property type="entry name" value="PRK07539.1-4"/>
    <property type="match status" value="1"/>
</dbReference>
<dbReference type="Proteomes" id="UP000033514">
    <property type="component" value="Unassembled WGS sequence"/>
</dbReference>
<evidence type="ECO:0000256" key="5">
    <source>
        <dbReference type="ARBA" id="ARBA00023014"/>
    </source>
</evidence>
<keyword evidence="5" id="KW-0411">Iron-sulfur</keyword>
<evidence type="ECO:0000313" key="9">
    <source>
        <dbReference type="EMBL" id="KKB78026.1"/>
    </source>
</evidence>
<dbReference type="FunFam" id="1.10.10.1590:FF:000001">
    <property type="entry name" value="NADH-quinone oxidoreductase subunit E"/>
    <property type="match status" value="1"/>
</dbReference>
<evidence type="ECO:0008006" key="11">
    <source>
        <dbReference type="Google" id="ProtNLM"/>
    </source>
</evidence>
<dbReference type="InterPro" id="IPR042128">
    <property type="entry name" value="NuoE_dom"/>
</dbReference>
<dbReference type="SUPFAM" id="SSF52833">
    <property type="entry name" value="Thioredoxin-like"/>
    <property type="match status" value="1"/>
</dbReference>
<comment type="catalytic activity">
    <reaction evidence="7">
        <text>a quinone + NADH + 5 H(+)(in) = a quinol + NAD(+) + 4 H(+)(out)</text>
        <dbReference type="Rhea" id="RHEA:57888"/>
        <dbReference type="ChEBI" id="CHEBI:15378"/>
        <dbReference type="ChEBI" id="CHEBI:24646"/>
        <dbReference type="ChEBI" id="CHEBI:57540"/>
        <dbReference type="ChEBI" id="CHEBI:57945"/>
        <dbReference type="ChEBI" id="CHEBI:132124"/>
    </reaction>
</comment>
<keyword evidence="4" id="KW-0408">Iron</keyword>
<dbReference type="PATRIC" id="fig|361041.3.peg.1986"/>
<dbReference type="InterPro" id="IPR002023">
    <property type="entry name" value="NuoE-like"/>
</dbReference>
<keyword evidence="2" id="KW-0001">2Fe-2S</keyword>
<feature type="region of interest" description="Disordered" evidence="8">
    <location>
        <begin position="194"/>
        <end position="361"/>
    </location>
</feature>
<accession>A0A0F5L6M4</accession>
<dbReference type="EMBL" id="LAJG01000023">
    <property type="protein sequence ID" value="KKB78026.1"/>
    <property type="molecule type" value="Genomic_DNA"/>
</dbReference>
<dbReference type="AlphaFoldDB" id="A0A0F5L6M4"/>
<evidence type="ECO:0000256" key="2">
    <source>
        <dbReference type="ARBA" id="ARBA00022714"/>
    </source>
</evidence>